<comment type="subunit">
    <text evidence="2">Interacts with ribosomal protein uL14 (rplN).</text>
</comment>
<proteinExistence type="inferred from homology"/>
<dbReference type="RefSeq" id="WP_131837916.1">
    <property type="nucleotide sequence ID" value="NZ_SLWB01000001.1"/>
</dbReference>
<dbReference type="Proteomes" id="UP000294830">
    <property type="component" value="Unassembled WGS sequence"/>
</dbReference>
<dbReference type="GO" id="GO:0017148">
    <property type="term" value="P:negative regulation of translation"/>
    <property type="evidence" value="ECO:0007669"/>
    <property type="project" value="UniProtKB-UniRule"/>
</dbReference>
<reference evidence="3 4" key="1">
    <citation type="submission" date="2019-03" db="EMBL/GenBank/DDBJ databases">
        <title>Genomic Encyclopedia of Archaeal and Bacterial Type Strains, Phase II (KMG-II): from individual species to whole genera.</title>
        <authorList>
            <person name="Goeker M."/>
        </authorList>
    </citation>
    <scope>NUCLEOTIDE SEQUENCE [LARGE SCALE GENOMIC DNA]</scope>
    <source>
        <strain evidence="3 4">RL-C</strain>
    </source>
</reference>
<dbReference type="PANTHER" id="PTHR21043">
    <property type="entry name" value="IOJAP SUPERFAMILY ORTHOLOG"/>
    <property type="match status" value="1"/>
</dbReference>
<dbReference type="PANTHER" id="PTHR21043:SF0">
    <property type="entry name" value="MITOCHONDRIAL ASSEMBLY OF RIBOSOMAL LARGE SUBUNIT PROTEIN 1"/>
    <property type="match status" value="1"/>
</dbReference>
<keyword evidence="4" id="KW-1185">Reference proteome</keyword>
<accession>A0A4R2EWR9</accession>
<comment type="caution">
    <text evidence="3">The sequence shown here is derived from an EMBL/GenBank/DDBJ whole genome shotgun (WGS) entry which is preliminary data.</text>
</comment>
<comment type="similarity">
    <text evidence="1 2">Belongs to the Iojap/RsfS family.</text>
</comment>
<dbReference type="GO" id="GO:0042256">
    <property type="term" value="P:cytosolic ribosome assembly"/>
    <property type="evidence" value="ECO:0007669"/>
    <property type="project" value="UniProtKB-UniRule"/>
</dbReference>
<evidence type="ECO:0000313" key="3">
    <source>
        <dbReference type="EMBL" id="TCN73138.1"/>
    </source>
</evidence>
<keyword evidence="2" id="KW-0810">Translation regulation</keyword>
<keyword evidence="2" id="KW-0678">Repressor</keyword>
<evidence type="ECO:0000256" key="2">
    <source>
        <dbReference type="HAMAP-Rule" id="MF_01477"/>
    </source>
</evidence>
<dbReference type="GO" id="GO:0090071">
    <property type="term" value="P:negative regulation of ribosome biogenesis"/>
    <property type="evidence" value="ECO:0007669"/>
    <property type="project" value="UniProtKB-UniRule"/>
</dbReference>
<name>A0A4R2EWR9_9BACT</name>
<dbReference type="NCBIfam" id="TIGR00090">
    <property type="entry name" value="rsfS_iojap_ybeB"/>
    <property type="match status" value="1"/>
</dbReference>
<dbReference type="Gene3D" id="3.30.460.10">
    <property type="entry name" value="Beta Polymerase, domain 2"/>
    <property type="match status" value="1"/>
</dbReference>
<comment type="subcellular location">
    <subcellularLocation>
        <location evidence="2">Cytoplasm</location>
    </subcellularLocation>
</comment>
<dbReference type="AlphaFoldDB" id="A0A4R2EWR9"/>
<sequence length="123" mass="13916">MVKQTSVKNQTQELVNAIVEAVDDKKGENIVSLDLRKLDNAVCQYFIVCNANSTTQVGAIADGVSDKVLEKTGEKPWHSEGYDNCLWVLLDYGDVVLHVFQTEQREFYKLEDLWADAKRVKHG</sequence>
<dbReference type="GO" id="GO:0005737">
    <property type="term" value="C:cytoplasm"/>
    <property type="evidence" value="ECO:0007669"/>
    <property type="project" value="UniProtKB-SubCell"/>
</dbReference>
<dbReference type="EMBL" id="SLWB01000001">
    <property type="protein sequence ID" value="TCN73138.1"/>
    <property type="molecule type" value="Genomic_DNA"/>
</dbReference>
<dbReference type="InterPro" id="IPR004394">
    <property type="entry name" value="Iojap/RsfS/C7orf30"/>
</dbReference>
<dbReference type="HAMAP" id="MF_01477">
    <property type="entry name" value="Iojap_RsfS"/>
    <property type="match status" value="1"/>
</dbReference>
<dbReference type="SUPFAM" id="SSF81301">
    <property type="entry name" value="Nucleotidyltransferase"/>
    <property type="match status" value="1"/>
</dbReference>
<dbReference type="InterPro" id="IPR043519">
    <property type="entry name" value="NT_sf"/>
</dbReference>
<organism evidence="3 4">
    <name type="scientific">Acetobacteroides hydrogenigenes</name>
    <dbReference type="NCBI Taxonomy" id="979970"/>
    <lineage>
        <taxon>Bacteria</taxon>
        <taxon>Pseudomonadati</taxon>
        <taxon>Bacteroidota</taxon>
        <taxon>Bacteroidia</taxon>
        <taxon>Bacteroidales</taxon>
        <taxon>Rikenellaceae</taxon>
        <taxon>Acetobacteroides</taxon>
    </lineage>
</organism>
<dbReference type="Pfam" id="PF02410">
    <property type="entry name" value="RsfS"/>
    <property type="match status" value="1"/>
</dbReference>
<comment type="function">
    <text evidence="2">Functions as a ribosomal silencing factor. Interacts with ribosomal protein uL14 (rplN), blocking formation of intersubunit bridge B8. Prevents association of the 30S and 50S ribosomal subunits and the formation of functional ribosomes, thus repressing translation.</text>
</comment>
<protein>
    <recommendedName>
        <fullName evidence="2">Ribosomal silencing factor RsfS</fullName>
    </recommendedName>
</protein>
<gene>
    <name evidence="2" type="primary">rsfS</name>
    <name evidence="3" type="ORF">CLV25_101357</name>
</gene>
<dbReference type="GO" id="GO:0043023">
    <property type="term" value="F:ribosomal large subunit binding"/>
    <property type="evidence" value="ECO:0007669"/>
    <property type="project" value="TreeGrafter"/>
</dbReference>
<dbReference type="OrthoDB" id="9793681at2"/>
<evidence type="ECO:0000313" key="4">
    <source>
        <dbReference type="Proteomes" id="UP000294830"/>
    </source>
</evidence>
<evidence type="ECO:0000256" key="1">
    <source>
        <dbReference type="ARBA" id="ARBA00010574"/>
    </source>
</evidence>
<keyword evidence="2" id="KW-0963">Cytoplasm</keyword>